<organism evidence="14 15">
    <name type="scientific">Phodopus roborovskii</name>
    <name type="common">Roborovski's desert hamster</name>
    <name type="synonym">Cricetulus roborovskii</name>
    <dbReference type="NCBI Taxonomy" id="109678"/>
    <lineage>
        <taxon>Eukaryota</taxon>
        <taxon>Metazoa</taxon>
        <taxon>Chordata</taxon>
        <taxon>Craniata</taxon>
        <taxon>Vertebrata</taxon>
        <taxon>Euteleostomi</taxon>
        <taxon>Mammalia</taxon>
        <taxon>Eutheria</taxon>
        <taxon>Euarchontoglires</taxon>
        <taxon>Glires</taxon>
        <taxon>Rodentia</taxon>
        <taxon>Myomorpha</taxon>
        <taxon>Muroidea</taxon>
        <taxon>Cricetidae</taxon>
        <taxon>Cricetinae</taxon>
        <taxon>Phodopus</taxon>
    </lineage>
</organism>
<dbReference type="SMART" id="SM00349">
    <property type="entry name" value="KRAB"/>
    <property type="match status" value="1"/>
</dbReference>
<dbReference type="InterPro" id="IPR036236">
    <property type="entry name" value="Znf_C2H2_sf"/>
</dbReference>
<dbReference type="AlphaFoldDB" id="A0AAU9YZA3"/>
<protein>
    <submittedName>
        <fullName evidence="14">Zfp972 protein</fullName>
    </submittedName>
</protein>
<keyword evidence="6" id="KW-0862">Zinc</keyword>
<dbReference type="CDD" id="cd07765">
    <property type="entry name" value="KRAB_A-box"/>
    <property type="match status" value="1"/>
</dbReference>
<proteinExistence type="inferred from homology"/>
<dbReference type="FunFam" id="3.30.160.60:FF:000608">
    <property type="entry name" value="zinc finger protein 286A isoform X1"/>
    <property type="match status" value="1"/>
</dbReference>
<comment type="caution">
    <text evidence="14">The sequence shown here is derived from an EMBL/GenBank/DDBJ whole genome shotgun (WGS) entry which is preliminary data.</text>
</comment>
<feature type="domain" description="KRAB" evidence="13">
    <location>
        <begin position="4"/>
        <end position="87"/>
    </location>
</feature>
<reference evidence="14" key="1">
    <citation type="submission" date="2022-06" db="EMBL/GenBank/DDBJ databases">
        <authorList>
            <person name="Andreotti S."/>
            <person name="Wyler E."/>
        </authorList>
    </citation>
    <scope>NUCLEOTIDE SEQUENCE</scope>
</reference>
<dbReference type="GO" id="GO:0008270">
    <property type="term" value="F:zinc ion binding"/>
    <property type="evidence" value="ECO:0007669"/>
    <property type="project" value="UniProtKB-KW"/>
</dbReference>
<dbReference type="SMART" id="SM00355">
    <property type="entry name" value="ZnF_C2H2"/>
    <property type="match status" value="2"/>
</dbReference>
<dbReference type="Pfam" id="PF13465">
    <property type="entry name" value="zf-H2C2_2"/>
    <property type="match status" value="1"/>
</dbReference>
<feature type="domain" description="C2H2-type" evidence="12">
    <location>
        <begin position="131"/>
        <end position="148"/>
    </location>
</feature>
<evidence type="ECO:0000259" key="12">
    <source>
        <dbReference type="PROSITE" id="PS50157"/>
    </source>
</evidence>
<feature type="domain" description="C2H2-type" evidence="12">
    <location>
        <begin position="75"/>
        <end position="102"/>
    </location>
</feature>
<evidence type="ECO:0000256" key="2">
    <source>
        <dbReference type="ARBA" id="ARBA00006991"/>
    </source>
</evidence>
<dbReference type="GO" id="GO:0005634">
    <property type="term" value="C:nucleus"/>
    <property type="evidence" value="ECO:0007669"/>
    <property type="project" value="UniProtKB-SubCell"/>
</dbReference>
<evidence type="ECO:0000313" key="15">
    <source>
        <dbReference type="Proteomes" id="UP001152836"/>
    </source>
</evidence>
<evidence type="ECO:0000256" key="10">
    <source>
        <dbReference type="ARBA" id="ARBA00023242"/>
    </source>
</evidence>
<sequence length="148" mass="17112">MDAVTYDDVHIHFTQEEWALLNPSQKCLYTDVMHDTYRNLTAIGYTWDEHNMEEHCQNSSRKRSHIRTHTGEKPYECNQCGRAFSCVSILHSHHRTHTGEKPYVCNQCGKAFASNCHLKSHIRSHTGEKPYECNQCGKAFASNGQLKR</sequence>
<dbReference type="Gene3D" id="6.10.140.140">
    <property type="match status" value="1"/>
</dbReference>
<dbReference type="Pfam" id="PF01352">
    <property type="entry name" value="KRAB"/>
    <property type="match status" value="1"/>
</dbReference>
<evidence type="ECO:0000256" key="1">
    <source>
        <dbReference type="ARBA" id="ARBA00004123"/>
    </source>
</evidence>
<evidence type="ECO:0000256" key="7">
    <source>
        <dbReference type="ARBA" id="ARBA00023015"/>
    </source>
</evidence>
<dbReference type="GO" id="GO:0003677">
    <property type="term" value="F:DNA binding"/>
    <property type="evidence" value="ECO:0007669"/>
    <property type="project" value="UniProtKB-KW"/>
</dbReference>
<keyword evidence="15" id="KW-1185">Reference proteome</keyword>
<dbReference type="InterPro" id="IPR001909">
    <property type="entry name" value="KRAB"/>
</dbReference>
<keyword evidence="9" id="KW-0804">Transcription</keyword>
<keyword evidence="10" id="KW-0539">Nucleus</keyword>
<dbReference type="PROSITE" id="PS50805">
    <property type="entry name" value="KRAB"/>
    <property type="match status" value="1"/>
</dbReference>
<evidence type="ECO:0000256" key="9">
    <source>
        <dbReference type="ARBA" id="ARBA00023163"/>
    </source>
</evidence>
<dbReference type="Proteomes" id="UP001152836">
    <property type="component" value="Unassembled WGS sequence"/>
</dbReference>
<feature type="domain" description="C2H2-type" evidence="12">
    <location>
        <begin position="103"/>
        <end position="130"/>
    </location>
</feature>
<dbReference type="FunFam" id="3.30.160.60:FF:002254">
    <property type="entry name" value="Zinc finger protein 540"/>
    <property type="match status" value="1"/>
</dbReference>
<keyword evidence="8" id="KW-0238">DNA-binding</keyword>
<evidence type="ECO:0000256" key="5">
    <source>
        <dbReference type="ARBA" id="ARBA00022771"/>
    </source>
</evidence>
<dbReference type="PROSITE" id="PS50157">
    <property type="entry name" value="ZINC_FINGER_C2H2_2"/>
    <property type="match status" value="3"/>
</dbReference>
<dbReference type="Gene3D" id="3.30.160.60">
    <property type="entry name" value="Classic Zinc Finger"/>
    <property type="match status" value="4"/>
</dbReference>
<dbReference type="InterPro" id="IPR050758">
    <property type="entry name" value="Znf_C2H2-type"/>
</dbReference>
<keyword evidence="4" id="KW-0677">Repeat</keyword>
<dbReference type="PANTHER" id="PTHR23234:SF10">
    <property type="entry name" value="RIKEN CDNA 6720489N17 GENE-RELATED"/>
    <property type="match status" value="1"/>
</dbReference>
<evidence type="ECO:0000256" key="8">
    <source>
        <dbReference type="ARBA" id="ARBA00023125"/>
    </source>
</evidence>
<dbReference type="EMBL" id="CALSGD010000836">
    <property type="protein sequence ID" value="CAH6780124.1"/>
    <property type="molecule type" value="Genomic_DNA"/>
</dbReference>
<evidence type="ECO:0000256" key="6">
    <source>
        <dbReference type="ARBA" id="ARBA00022833"/>
    </source>
</evidence>
<accession>A0AAU9YZA3</accession>
<evidence type="ECO:0000259" key="13">
    <source>
        <dbReference type="PROSITE" id="PS50805"/>
    </source>
</evidence>
<dbReference type="PROSITE" id="PS00028">
    <property type="entry name" value="ZINC_FINGER_C2H2_1"/>
    <property type="match status" value="2"/>
</dbReference>
<evidence type="ECO:0000313" key="14">
    <source>
        <dbReference type="EMBL" id="CAH6780124.1"/>
    </source>
</evidence>
<dbReference type="SUPFAM" id="SSF57667">
    <property type="entry name" value="beta-beta-alpha zinc fingers"/>
    <property type="match status" value="2"/>
</dbReference>
<keyword evidence="5 11" id="KW-0863">Zinc-finger</keyword>
<dbReference type="InterPro" id="IPR013087">
    <property type="entry name" value="Znf_C2H2_type"/>
</dbReference>
<evidence type="ECO:0000256" key="3">
    <source>
        <dbReference type="ARBA" id="ARBA00022723"/>
    </source>
</evidence>
<keyword evidence="3" id="KW-0479">Metal-binding</keyword>
<evidence type="ECO:0000256" key="11">
    <source>
        <dbReference type="PROSITE-ProRule" id="PRU00042"/>
    </source>
</evidence>
<comment type="similarity">
    <text evidence="2">Belongs to the krueppel C2H2-type zinc-finger protein family.</text>
</comment>
<comment type="subcellular location">
    <subcellularLocation>
        <location evidence="1">Nucleus</location>
    </subcellularLocation>
</comment>
<keyword evidence="7" id="KW-0805">Transcription regulation</keyword>
<gene>
    <name evidence="14" type="primary">Zfp972</name>
    <name evidence="14" type="ORF">PHOROB_LOCUS3547</name>
</gene>
<dbReference type="PANTHER" id="PTHR23234">
    <property type="entry name" value="ZNF44 PROTEIN"/>
    <property type="match status" value="1"/>
</dbReference>
<dbReference type="InterPro" id="IPR036051">
    <property type="entry name" value="KRAB_dom_sf"/>
</dbReference>
<dbReference type="GO" id="GO:0006355">
    <property type="term" value="P:regulation of DNA-templated transcription"/>
    <property type="evidence" value="ECO:0007669"/>
    <property type="project" value="InterPro"/>
</dbReference>
<name>A0AAU9YZA3_PHORO</name>
<evidence type="ECO:0000256" key="4">
    <source>
        <dbReference type="ARBA" id="ARBA00022737"/>
    </source>
</evidence>
<dbReference type="FunFam" id="3.30.160.60:FF:001016">
    <property type="entry name" value="zinc finger protein 850-like"/>
    <property type="match status" value="1"/>
</dbReference>
<dbReference type="SUPFAM" id="SSF109640">
    <property type="entry name" value="KRAB domain (Kruppel-associated box)"/>
    <property type="match status" value="1"/>
</dbReference>